<keyword evidence="2" id="KW-1185">Reference proteome</keyword>
<protein>
    <submittedName>
        <fullName evidence="1">Uncharacterized protein</fullName>
    </submittedName>
</protein>
<dbReference type="EMBL" id="SRLO01000221">
    <property type="protein sequence ID" value="TNN66317.1"/>
    <property type="molecule type" value="Genomic_DNA"/>
</dbReference>
<name>A0A4Z2HKS7_9TELE</name>
<evidence type="ECO:0000313" key="1">
    <source>
        <dbReference type="EMBL" id="TNN66317.1"/>
    </source>
</evidence>
<sequence length="84" mass="9248">MGSGADTGVDIVIFGDHVGWLAVMEEVGTSALLICAASSPPSELVIPEDGEHDSKWVELCEKAWEWGDKCKERERRKETRSMNA</sequence>
<reference evidence="1 2" key="1">
    <citation type="submission" date="2019-03" db="EMBL/GenBank/DDBJ databases">
        <title>First draft genome of Liparis tanakae, snailfish: a comprehensive survey of snailfish specific genes.</title>
        <authorList>
            <person name="Kim W."/>
            <person name="Song I."/>
            <person name="Jeong J.-H."/>
            <person name="Kim D."/>
            <person name="Kim S."/>
            <person name="Ryu S."/>
            <person name="Song J.Y."/>
            <person name="Lee S.K."/>
        </authorList>
    </citation>
    <scope>NUCLEOTIDE SEQUENCE [LARGE SCALE GENOMIC DNA]</scope>
    <source>
        <tissue evidence="1">Muscle</tissue>
    </source>
</reference>
<evidence type="ECO:0000313" key="2">
    <source>
        <dbReference type="Proteomes" id="UP000314294"/>
    </source>
</evidence>
<dbReference type="Proteomes" id="UP000314294">
    <property type="component" value="Unassembled WGS sequence"/>
</dbReference>
<gene>
    <name evidence="1" type="ORF">EYF80_023453</name>
</gene>
<organism evidence="1 2">
    <name type="scientific">Liparis tanakae</name>
    <name type="common">Tanaka's snailfish</name>
    <dbReference type="NCBI Taxonomy" id="230148"/>
    <lineage>
        <taxon>Eukaryota</taxon>
        <taxon>Metazoa</taxon>
        <taxon>Chordata</taxon>
        <taxon>Craniata</taxon>
        <taxon>Vertebrata</taxon>
        <taxon>Euteleostomi</taxon>
        <taxon>Actinopterygii</taxon>
        <taxon>Neopterygii</taxon>
        <taxon>Teleostei</taxon>
        <taxon>Neoteleostei</taxon>
        <taxon>Acanthomorphata</taxon>
        <taxon>Eupercaria</taxon>
        <taxon>Perciformes</taxon>
        <taxon>Cottioidei</taxon>
        <taxon>Cottales</taxon>
        <taxon>Liparidae</taxon>
        <taxon>Liparis</taxon>
    </lineage>
</organism>
<accession>A0A4Z2HKS7</accession>
<proteinExistence type="predicted"/>
<dbReference type="AlphaFoldDB" id="A0A4Z2HKS7"/>
<comment type="caution">
    <text evidence="1">The sequence shown here is derived from an EMBL/GenBank/DDBJ whole genome shotgun (WGS) entry which is preliminary data.</text>
</comment>